<protein>
    <recommendedName>
        <fullName evidence="2">NTF2-like domain-containing protein</fullName>
    </recommendedName>
</protein>
<dbReference type="RefSeq" id="XP_062655203.1">
    <property type="nucleotide sequence ID" value="XM_062806138.1"/>
</dbReference>
<dbReference type="EMBL" id="JAUEPN010000008">
    <property type="protein sequence ID" value="KAK3291689.1"/>
    <property type="molecule type" value="Genomic_DNA"/>
</dbReference>
<feature type="domain" description="NTF2-like" evidence="2">
    <location>
        <begin position="38"/>
        <end position="190"/>
    </location>
</feature>
<keyword evidence="4" id="KW-1185">Reference proteome</keyword>
<evidence type="ECO:0000259" key="2">
    <source>
        <dbReference type="Pfam" id="PF26534"/>
    </source>
</evidence>
<keyword evidence="1" id="KW-0732">Signal</keyword>
<feature type="signal peptide" evidence="1">
    <location>
        <begin position="1"/>
        <end position="19"/>
    </location>
</feature>
<comment type="caution">
    <text evidence="3">The sequence shown here is derived from an EMBL/GenBank/DDBJ whole genome shotgun (WGS) entry which is preliminary data.</text>
</comment>
<dbReference type="Proteomes" id="UP001278766">
    <property type="component" value="Unassembled WGS sequence"/>
</dbReference>
<name>A0AAE0H8B6_9PEZI</name>
<sequence>MQFKLSLASVALCLVGGNALVHPGSSSTSYGINKRQDDCLTAKESQTLAEDFAWLVASWNVNTTYSEALLNATYAENLHDWSDSIRVMESAGCTNGPEPLANSRAEFAVDQATLEPFEFDVLKVWHSCDEVTFLWQHPNSAGHRVRGIVLLETGWERGASEGNRGGGDKRLVKTVYSEFNTVSWFTNTGVFTPANCTGHAPPLQS</sequence>
<evidence type="ECO:0000313" key="4">
    <source>
        <dbReference type="Proteomes" id="UP001278766"/>
    </source>
</evidence>
<dbReference type="GeneID" id="87843086"/>
<reference evidence="3" key="1">
    <citation type="journal article" date="2023" name="Mol. Phylogenet. Evol.">
        <title>Genome-scale phylogeny and comparative genomics of the fungal order Sordariales.</title>
        <authorList>
            <person name="Hensen N."/>
            <person name="Bonometti L."/>
            <person name="Westerberg I."/>
            <person name="Brannstrom I.O."/>
            <person name="Guillou S."/>
            <person name="Cros-Aarteil S."/>
            <person name="Calhoun S."/>
            <person name="Haridas S."/>
            <person name="Kuo A."/>
            <person name="Mondo S."/>
            <person name="Pangilinan J."/>
            <person name="Riley R."/>
            <person name="LaButti K."/>
            <person name="Andreopoulos B."/>
            <person name="Lipzen A."/>
            <person name="Chen C."/>
            <person name="Yan M."/>
            <person name="Daum C."/>
            <person name="Ng V."/>
            <person name="Clum A."/>
            <person name="Steindorff A."/>
            <person name="Ohm R.A."/>
            <person name="Martin F."/>
            <person name="Silar P."/>
            <person name="Natvig D.O."/>
            <person name="Lalanne C."/>
            <person name="Gautier V."/>
            <person name="Ament-Velasquez S.L."/>
            <person name="Kruys A."/>
            <person name="Hutchinson M.I."/>
            <person name="Powell A.J."/>
            <person name="Barry K."/>
            <person name="Miller A.N."/>
            <person name="Grigoriev I.V."/>
            <person name="Debuchy R."/>
            <person name="Gladieux P."/>
            <person name="Hiltunen Thoren M."/>
            <person name="Johannesson H."/>
        </authorList>
    </citation>
    <scope>NUCLEOTIDE SEQUENCE</scope>
    <source>
        <strain evidence="3">CBS 168.71</strain>
    </source>
</reference>
<evidence type="ECO:0000313" key="3">
    <source>
        <dbReference type="EMBL" id="KAK3291689.1"/>
    </source>
</evidence>
<gene>
    <name evidence="3" type="ORF">B0H64DRAFT_435476</name>
</gene>
<evidence type="ECO:0000256" key="1">
    <source>
        <dbReference type="SAM" id="SignalP"/>
    </source>
</evidence>
<dbReference type="Pfam" id="PF26534">
    <property type="entry name" value="NTF2_7"/>
    <property type="match status" value="1"/>
</dbReference>
<dbReference type="InterPro" id="IPR058645">
    <property type="entry name" value="NTF2-like_dom_7"/>
</dbReference>
<accession>A0AAE0H8B6</accession>
<feature type="chain" id="PRO_5042266917" description="NTF2-like domain-containing protein" evidence="1">
    <location>
        <begin position="20"/>
        <end position="205"/>
    </location>
</feature>
<dbReference type="AlphaFoldDB" id="A0AAE0H8B6"/>
<proteinExistence type="predicted"/>
<reference evidence="3" key="2">
    <citation type="submission" date="2023-06" db="EMBL/GenBank/DDBJ databases">
        <authorList>
            <consortium name="Lawrence Berkeley National Laboratory"/>
            <person name="Haridas S."/>
            <person name="Hensen N."/>
            <person name="Bonometti L."/>
            <person name="Westerberg I."/>
            <person name="Brannstrom I.O."/>
            <person name="Guillou S."/>
            <person name="Cros-Aarteil S."/>
            <person name="Calhoun S."/>
            <person name="Kuo A."/>
            <person name="Mondo S."/>
            <person name="Pangilinan J."/>
            <person name="Riley R."/>
            <person name="Labutti K."/>
            <person name="Andreopoulos B."/>
            <person name="Lipzen A."/>
            <person name="Chen C."/>
            <person name="Yanf M."/>
            <person name="Daum C."/>
            <person name="Ng V."/>
            <person name="Clum A."/>
            <person name="Steindorff A."/>
            <person name="Ohm R."/>
            <person name="Martin F."/>
            <person name="Silar P."/>
            <person name="Natvig D."/>
            <person name="Lalanne C."/>
            <person name="Gautier V."/>
            <person name="Ament-Velasquez S.L."/>
            <person name="Kruys A."/>
            <person name="Hutchinson M.I."/>
            <person name="Powell A.J."/>
            <person name="Barry K."/>
            <person name="Miller A.N."/>
            <person name="Grigoriev I.V."/>
            <person name="Debuchy R."/>
            <person name="Gladieux P."/>
            <person name="Thoren M.H."/>
            <person name="Johannesson H."/>
        </authorList>
    </citation>
    <scope>NUCLEOTIDE SEQUENCE</scope>
    <source>
        <strain evidence="3">CBS 168.71</strain>
    </source>
</reference>
<organism evidence="3 4">
    <name type="scientific">Chaetomium fimeti</name>
    <dbReference type="NCBI Taxonomy" id="1854472"/>
    <lineage>
        <taxon>Eukaryota</taxon>
        <taxon>Fungi</taxon>
        <taxon>Dikarya</taxon>
        <taxon>Ascomycota</taxon>
        <taxon>Pezizomycotina</taxon>
        <taxon>Sordariomycetes</taxon>
        <taxon>Sordariomycetidae</taxon>
        <taxon>Sordariales</taxon>
        <taxon>Chaetomiaceae</taxon>
        <taxon>Chaetomium</taxon>
    </lineage>
</organism>